<dbReference type="AlphaFoldDB" id="A0A850CEU1"/>
<dbReference type="Gene3D" id="3.40.50.12780">
    <property type="entry name" value="N-terminal domain of ligase-like"/>
    <property type="match status" value="1"/>
</dbReference>
<reference evidence="3 4" key="1">
    <citation type="submission" date="2020-05" db="EMBL/GenBank/DDBJ databases">
        <title>DNA-SIP metagenomic assembled genomes.</title>
        <authorList>
            <person name="Yu J."/>
        </authorList>
    </citation>
    <scope>NUCLEOTIDE SEQUENCE [LARGE SCALE GENOMIC DNA]</scope>
    <source>
        <strain evidence="3">Bin5.27</strain>
    </source>
</reference>
<sequence>MPEFNLADLWELLADAGGDTEVLVAGDQRRTYRELDERANRLAHHLLDRGIGAGDHVGIYSFTRVEYVEALLAAWKVRAVPVNINYRYVEAELEYLLGDADLVAMVYECGHADRLRSLAAKFPALTTYVSIADGAAEIADLDGAVEYEAALASASPERAGLIEHSGPRSADDRYIVYTGGTTGMPKGTVWRHEDIFFGALGGGGWFGTAITTPEEIARNAALDVRLTFMPTAPLMHGAGQWFAIGGLLAGYRVVVNTARTYDADELLGVVERERVSSLTIVGDAMGRPLAEGAKSGRYDLSALRVVGSGGAILSDAVRAEIVAAVPHVLIRDGYGSSELGAGGNAVDKATVGEDAAGVAPRFAMGPQVTVLDLESMKPVAPGAGVVGKIARRGHIPLGYWKDAVKTAETFPVVDGVRYVVPGDFGTIEADGTIVMLGRGSVCINSGGEKIYPEQVEAALKAHQDVFDCIVVGVPDERWGSRVVAVLAPREGTSPTYEELAAHCRTLLAGYKVPRAIVLTEEIGRTNVGKADYKWAATVAVRATGTDTEGTT</sequence>
<evidence type="ECO:0000259" key="2">
    <source>
        <dbReference type="Pfam" id="PF13193"/>
    </source>
</evidence>
<organism evidence="3 4">
    <name type="scientific">Glycomyces artemisiae</name>
    <dbReference type="NCBI Taxonomy" id="1076443"/>
    <lineage>
        <taxon>Bacteria</taxon>
        <taxon>Bacillati</taxon>
        <taxon>Actinomycetota</taxon>
        <taxon>Actinomycetes</taxon>
        <taxon>Glycomycetales</taxon>
        <taxon>Glycomycetaceae</taxon>
        <taxon>Glycomyces</taxon>
    </lineage>
</organism>
<dbReference type="SUPFAM" id="SSF56801">
    <property type="entry name" value="Acetyl-CoA synthetase-like"/>
    <property type="match status" value="1"/>
</dbReference>
<dbReference type="PANTHER" id="PTHR43767">
    <property type="entry name" value="LONG-CHAIN-FATTY-ACID--COA LIGASE"/>
    <property type="match status" value="1"/>
</dbReference>
<name>A0A850CEU1_9ACTN</name>
<feature type="domain" description="AMP-binding enzyme C-terminal" evidence="2">
    <location>
        <begin position="454"/>
        <end position="529"/>
    </location>
</feature>
<comment type="caution">
    <text evidence="3">The sequence shown here is derived from an EMBL/GenBank/DDBJ whole genome shotgun (WGS) entry which is preliminary data.</text>
</comment>
<dbReference type="InterPro" id="IPR045851">
    <property type="entry name" value="AMP-bd_C_sf"/>
</dbReference>
<dbReference type="GO" id="GO:0016878">
    <property type="term" value="F:acid-thiol ligase activity"/>
    <property type="evidence" value="ECO:0007669"/>
    <property type="project" value="UniProtKB-ARBA"/>
</dbReference>
<feature type="domain" description="AMP-dependent synthetase/ligase" evidence="1">
    <location>
        <begin position="17"/>
        <end position="400"/>
    </location>
</feature>
<protein>
    <submittedName>
        <fullName evidence="3">Acyl-CoA synthetase</fullName>
    </submittedName>
</protein>
<dbReference type="Gene3D" id="3.30.300.30">
    <property type="match status" value="1"/>
</dbReference>
<dbReference type="PROSITE" id="PS00455">
    <property type="entry name" value="AMP_BINDING"/>
    <property type="match status" value="1"/>
</dbReference>
<dbReference type="PANTHER" id="PTHR43767:SF1">
    <property type="entry name" value="NONRIBOSOMAL PEPTIDE SYNTHASE PES1 (EUROFUNG)-RELATED"/>
    <property type="match status" value="1"/>
</dbReference>
<dbReference type="InterPro" id="IPR000873">
    <property type="entry name" value="AMP-dep_synth/lig_dom"/>
</dbReference>
<evidence type="ECO:0000313" key="3">
    <source>
        <dbReference type="EMBL" id="NUQ90387.1"/>
    </source>
</evidence>
<dbReference type="InterPro" id="IPR042099">
    <property type="entry name" value="ANL_N_sf"/>
</dbReference>
<dbReference type="InterPro" id="IPR020845">
    <property type="entry name" value="AMP-binding_CS"/>
</dbReference>
<dbReference type="InterPro" id="IPR050237">
    <property type="entry name" value="ATP-dep_AMP-bd_enzyme"/>
</dbReference>
<dbReference type="Pfam" id="PF13193">
    <property type="entry name" value="AMP-binding_C"/>
    <property type="match status" value="1"/>
</dbReference>
<dbReference type="Pfam" id="PF00501">
    <property type="entry name" value="AMP-binding"/>
    <property type="match status" value="1"/>
</dbReference>
<dbReference type="EMBL" id="JABFXE010000763">
    <property type="protein sequence ID" value="NUQ90387.1"/>
    <property type="molecule type" value="Genomic_DNA"/>
</dbReference>
<dbReference type="InterPro" id="IPR025110">
    <property type="entry name" value="AMP-bd_C"/>
</dbReference>
<accession>A0A850CEU1</accession>
<evidence type="ECO:0000313" key="4">
    <source>
        <dbReference type="Proteomes" id="UP000574690"/>
    </source>
</evidence>
<dbReference type="NCBIfam" id="NF005863">
    <property type="entry name" value="PRK07798.1"/>
    <property type="match status" value="1"/>
</dbReference>
<gene>
    <name evidence="3" type="ORF">HOQ43_18230</name>
</gene>
<proteinExistence type="predicted"/>
<dbReference type="Proteomes" id="UP000574690">
    <property type="component" value="Unassembled WGS sequence"/>
</dbReference>
<evidence type="ECO:0000259" key="1">
    <source>
        <dbReference type="Pfam" id="PF00501"/>
    </source>
</evidence>